<feature type="compositionally biased region" description="Pro residues" evidence="1">
    <location>
        <begin position="62"/>
        <end position="76"/>
    </location>
</feature>
<proteinExistence type="predicted"/>
<sequence>MSRFRIVGAGMMLGKIFAAVAALMAIMGIFYLALKREPSPVPTDREVPVIHADAPKRVPAIATPPSPTPLPSPIPSPEEQADTARRASLQAVSADVLPLVDRFGEHLALYRRARAERRDEAWAAKSEAQLRQFYSQAPGHRTLSGPITINCGTTLCEVFGRHENVAANRDARDDMVDFSNSISNMAAIESLAGQGYRMMGTSSSNRDGQDTVFVLYLQRAAPFSYATQGHFR</sequence>
<feature type="transmembrane region" description="Helical" evidence="2">
    <location>
        <begin position="12"/>
        <end position="34"/>
    </location>
</feature>
<dbReference type="Proteomes" id="UP000550136">
    <property type="component" value="Unassembled WGS sequence"/>
</dbReference>
<evidence type="ECO:0000313" key="3">
    <source>
        <dbReference type="EMBL" id="NNG56066.1"/>
    </source>
</evidence>
<name>A0A411LJ50_SPHPI</name>
<dbReference type="AlphaFoldDB" id="A0A411LJ50"/>
<keyword evidence="2" id="KW-0812">Transmembrane</keyword>
<evidence type="ECO:0000313" key="5">
    <source>
        <dbReference type="Proteomes" id="UP000550136"/>
    </source>
</evidence>
<accession>A0A411LJ50</accession>
<dbReference type="EMBL" id="JABEOU010000005">
    <property type="protein sequence ID" value="NNG56066.1"/>
    <property type="molecule type" value="Genomic_DNA"/>
</dbReference>
<evidence type="ECO:0000313" key="4">
    <source>
        <dbReference type="EMBL" id="QPT08944.1"/>
    </source>
</evidence>
<dbReference type="EMBL" id="CP065713">
    <property type="protein sequence ID" value="QPT08944.1"/>
    <property type="molecule type" value="Genomic_DNA"/>
</dbReference>
<dbReference type="RefSeq" id="WP_126053464.1">
    <property type="nucleotide sequence ID" value="NZ_CAMKZA010000010.1"/>
</dbReference>
<reference evidence="3 5" key="1">
    <citation type="submission" date="2020-05" db="EMBL/GenBank/DDBJ databases">
        <title>Draft Genome Sequences of Sphingomonas sp. Isolated from the International Space Station.</title>
        <authorList>
            <person name="Bijlani S."/>
            <person name="Singh N.K."/>
            <person name="Mason C.E."/>
            <person name="Wang C.C."/>
            <person name="Venkateswaran K."/>
        </authorList>
    </citation>
    <scope>NUCLEOTIDE SEQUENCE [LARGE SCALE GENOMIC DNA]</scope>
    <source>
        <strain evidence="3 5">FKI-L5-BR-P1</strain>
    </source>
</reference>
<organism evidence="3 5">
    <name type="scientific">Sphingomonas paucimobilis</name>
    <name type="common">Pseudomonas paucimobilis</name>
    <dbReference type="NCBI Taxonomy" id="13689"/>
    <lineage>
        <taxon>Bacteria</taxon>
        <taxon>Pseudomonadati</taxon>
        <taxon>Pseudomonadota</taxon>
        <taxon>Alphaproteobacteria</taxon>
        <taxon>Sphingomonadales</taxon>
        <taxon>Sphingomonadaceae</taxon>
        <taxon>Sphingomonas</taxon>
    </lineage>
</organism>
<gene>
    <name evidence="3" type="ORF">HKX06_01485</name>
    <name evidence="4" type="ORF">I6G38_00975</name>
</gene>
<feature type="region of interest" description="Disordered" evidence="1">
    <location>
        <begin position="58"/>
        <end position="83"/>
    </location>
</feature>
<reference evidence="4 6" key="2">
    <citation type="submission" date="2020-12" db="EMBL/GenBank/DDBJ databases">
        <title>FDA dAtabase for Regulatory Grade micrObial Sequences (FDA-ARGOS): Supporting development and validation of Infectious Disease Dx tests.</title>
        <authorList>
            <person name="Sproer C."/>
            <person name="Gronow S."/>
            <person name="Severitt S."/>
            <person name="Schroder I."/>
            <person name="Tallon L."/>
            <person name="Sadzewicz L."/>
            <person name="Zhao X."/>
            <person name="Boylan J."/>
            <person name="Ott S."/>
            <person name="Bowen H."/>
            <person name="Vavikolanu K."/>
            <person name="Mehta A."/>
            <person name="Aluvathingal J."/>
            <person name="Nadendla S."/>
            <person name="Lowell S."/>
            <person name="Myers T."/>
            <person name="Yan Y."/>
            <person name="Sichtig H."/>
        </authorList>
    </citation>
    <scope>NUCLEOTIDE SEQUENCE [LARGE SCALE GENOMIC DNA]</scope>
    <source>
        <strain evidence="4 6">FDAARGOS_881</strain>
    </source>
</reference>
<dbReference type="Proteomes" id="UP000594836">
    <property type="component" value="Chromosome"/>
</dbReference>
<evidence type="ECO:0000256" key="1">
    <source>
        <dbReference type="SAM" id="MobiDB-lite"/>
    </source>
</evidence>
<keyword evidence="2" id="KW-1133">Transmembrane helix</keyword>
<evidence type="ECO:0000313" key="6">
    <source>
        <dbReference type="Proteomes" id="UP000594836"/>
    </source>
</evidence>
<protein>
    <submittedName>
        <fullName evidence="3">Uncharacterized protein</fullName>
    </submittedName>
</protein>
<keyword evidence="2" id="KW-0472">Membrane</keyword>
<evidence type="ECO:0000256" key="2">
    <source>
        <dbReference type="SAM" id="Phobius"/>
    </source>
</evidence>